<dbReference type="AlphaFoldDB" id="A0A8J4QBD9"/>
<reference evidence="2" key="1">
    <citation type="submission" date="2020-01" db="EMBL/GenBank/DDBJ databases">
        <title>Development of genomics and gene disruption for Polysphondylium violaceum indicates a role for the polyketide synthase stlB in stalk morphogenesis.</title>
        <authorList>
            <person name="Narita B."/>
            <person name="Kawabe Y."/>
            <person name="Kin K."/>
            <person name="Saito T."/>
            <person name="Gibbs R."/>
            <person name="Kuspa A."/>
            <person name="Muzny D."/>
            <person name="Queller D."/>
            <person name="Richards S."/>
            <person name="Strassman J."/>
            <person name="Sucgang R."/>
            <person name="Worley K."/>
            <person name="Schaap P."/>
        </authorList>
    </citation>
    <scope>NUCLEOTIDE SEQUENCE</scope>
    <source>
        <strain evidence="2">QSvi11</strain>
    </source>
</reference>
<dbReference type="InterPro" id="IPR008615">
    <property type="entry name" value="FNIP"/>
</dbReference>
<dbReference type="OrthoDB" id="10290201at2759"/>
<evidence type="ECO:0000256" key="1">
    <source>
        <dbReference type="ARBA" id="ARBA00022737"/>
    </source>
</evidence>
<comment type="caution">
    <text evidence="2">The sequence shown here is derived from an EMBL/GenBank/DDBJ whole genome shotgun (WGS) entry which is preliminary data.</text>
</comment>
<dbReference type="PANTHER" id="PTHR32134:SF169">
    <property type="entry name" value="FNIP REPEAT-CONTAINING PROTEIN-RELATED"/>
    <property type="match status" value="1"/>
</dbReference>
<keyword evidence="3" id="KW-1185">Reference proteome</keyword>
<gene>
    <name evidence="2" type="ORF">CYY_000226</name>
</gene>
<dbReference type="Proteomes" id="UP000695562">
    <property type="component" value="Unassembled WGS sequence"/>
</dbReference>
<dbReference type="EMBL" id="AJWJ01000004">
    <property type="protein sequence ID" value="KAF2078476.1"/>
    <property type="molecule type" value="Genomic_DNA"/>
</dbReference>
<name>A0A8J4QBD9_9MYCE</name>
<evidence type="ECO:0000313" key="3">
    <source>
        <dbReference type="Proteomes" id="UP000695562"/>
    </source>
</evidence>
<accession>A0A8J4QBD9</accession>
<protein>
    <submittedName>
        <fullName evidence="2">Uncharacterized protein</fullName>
    </submittedName>
</protein>
<dbReference type="Pfam" id="PF05725">
    <property type="entry name" value="FNIP"/>
    <property type="match status" value="1"/>
</dbReference>
<evidence type="ECO:0000313" key="2">
    <source>
        <dbReference type="EMBL" id="KAF2078476.1"/>
    </source>
</evidence>
<proteinExistence type="predicted"/>
<keyword evidence="1" id="KW-0677">Repeat</keyword>
<sequence>MNSFLSIFRNCYLRTLIRNNVFRDTVIDIPSLEYLNDNHQFLAVFSNDDKLQYKIYIRLSNYKNTSVRQFKSNSHRHLINDIDTYYWNIGKKTVDLSIVHDRVHRVSIYIEKDSTTIKGKLPQSIAELHFHSNFSYGMIFCLALEPILSDLPKNLRLLSLSQVLNISSSSSRIQLPDSIVDLQYSASRADLDRFVGNLANKVLKNTILQVSSIEDLQWLQDKLWINKLFIKAPISHQIPSHVRSIEYSRSVSDSALLESLPVQLESLDANRLVSNKIGPVSKLIKQFVPCLKHLWLVNFDEDLQKDIFPECLEFLKIDQNIKDIGVRVLPSNLKRLDLPCFNQELEIGLVPNSITHLSFTCFNQPLQASVLPPQLQCLSLFTFNQRIEPNSLPLSLTVLHLDAFSGSFQHVGTLDNLRELTVGALNQSMAAALVNVKTIKITVLNTIDTNTSLTNTSITDLCLYNLRWYQVYKISDNFLPSCLVKLVLYNFDLQSINTIPPSCLSFKYSSTHLDTNLIPETVKNVSALS</sequence>
<organism evidence="2 3">
    <name type="scientific">Polysphondylium violaceum</name>
    <dbReference type="NCBI Taxonomy" id="133409"/>
    <lineage>
        <taxon>Eukaryota</taxon>
        <taxon>Amoebozoa</taxon>
        <taxon>Evosea</taxon>
        <taxon>Eumycetozoa</taxon>
        <taxon>Dictyostelia</taxon>
        <taxon>Dictyosteliales</taxon>
        <taxon>Dictyosteliaceae</taxon>
        <taxon>Polysphondylium</taxon>
    </lineage>
</organism>
<dbReference type="InterPro" id="IPR051251">
    <property type="entry name" value="STK_FNIP-Repeat"/>
</dbReference>
<dbReference type="PANTHER" id="PTHR32134">
    <property type="entry name" value="FNIP REPEAT-CONTAINING PROTEIN"/>
    <property type="match status" value="1"/>
</dbReference>